<dbReference type="Proteomes" id="UP000327013">
    <property type="component" value="Unassembled WGS sequence"/>
</dbReference>
<evidence type="ECO:0000313" key="3">
    <source>
        <dbReference type="Proteomes" id="UP000327013"/>
    </source>
</evidence>
<evidence type="ECO:0000256" key="1">
    <source>
        <dbReference type="SAM" id="MobiDB-lite"/>
    </source>
</evidence>
<evidence type="ECO:0000313" key="2">
    <source>
        <dbReference type="EMBL" id="KAB8342985.1"/>
    </source>
</evidence>
<name>A0A5N6KT69_9ROSI</name>
<gene>
    <name evidence="2" type="ORF">FH972_022579</name>
</gene>
<feature type="region of interest" description="Disordered" evidence="1">
    <location>
        <begin position="31"/>
        <end position="54"/>
    </location>
</feature>
<reference evidence="2 3" key="1">
    <citation type="submission" date="2019-06" db="EMBL/GenBank/DDBJ databases">
        <title>A chromosomal-level reference genome of Carpinus fangiana (Coryloideae, Betulaceae).</title>
        <authorList>
            <person name="Yang X."/>
            <person name="Wang Z."/>
            <person name="Zhang L."/>
            <person name="Hao G."/>
            <person name="Liu J."/>
            <person name="Yang Y."/>
        </authorList>
    </citation>
    <scope>NUCLEOTIDE SEQUENCE [LARGE SCALE GENOMIC DNA]</scope>
    <source>
        <strain evidence="2">Cfa_2016G</strain>
        <tissue evidence="2">Leaf</tissue>
    </source>
</reference>
<accession>A0A5N6KT69</accession>
<dbReference type="AlphaFoldDB" id="A0A5N6KT69"/>
<comment type="caution">
    <text evidence="2">The sequence shown here is derived from an EMBL/GenBank/DDBJ whole genome shotgun (WGS) entry which is preliminary data.</text>
</comment>
<keyword evidence="3" id="KW-1185">Reference proteome</keyword>
<dbReference type="EMBL" id="VIBQ01000012">
    <property type="protein sequence ID" value="KAB8342985.1"/>
    <property type="molecule type" value="Genomic_DNA"/>
</dbReference>
<organism evidence="2 3">
    <name type="scientific">Carpinus fangiana</name>
    <dbReference type="NCBI Taxonomy" id="176857"/>
    <lineage>
        <taxon>Eukaryota</taxon>
        <taxon>Viridiplantae</taxon>
        <taxon>Streptophyta</taxon>
        <taxon>Embryophyta</taxon>
        <taxon>Tracheophyta</taxon>
        <taxon>Spermatophyta</taxon>
        <taxon>Magnoliopsida</taxon>
        <taxon>eudicotyledons</taxon>
        <taxon>Gunneridae</taxon>
        <taxon>Pentapetalae</taxon>
        <taxon>rosids</taxon>
        <taxon>fabids</taxon>
        <taxon>Fagales</taxon>
        <taxon>Betulaceae</taxon>
        <taxon>Carpinus</taxon>
    </lineage>
</organism>
<protein>
    <submittedName>
        <fullName evidence="2">Uncharacterized protein</fullName>
    </submittedName>
</protein>
<sequence length="54" mass="6172">MISGCAIRKPSHPCTDTGVCRQTHRELRREKAKVSQYVHGTRWDQSSHHNKTVG</sequence>
<proteinExistence type="predicted"/>